<evidence type="ECO:0000256" key="1">
    <source>
        <dbReference type="SAM" id="MobiDB-lite"/>
    </source>
</evidence>
<organism evidence="2 3">
    <name type="scientific">Corynebacterium rouxii</name>
    <dbReference type="NCBI Taxonomy" id="2719119"/>
    <lineage>
        <taxon>Bacteria</taxon>
        <taxon>Bacillati</taxon>
        <taxon>Actinomycetota</taxon>
        <taxon>Actinomycetes</taxon>
        <taxon>Mycobacteriales</taxon>
        <taxon>Corynebacteriaceae</taxon>
        <taxon>Corynebacterium</taxon>
    </lineage>
</organism>
<feature type="region of interest" description="Disordered" evidence="1">
    <location>
        <begin position="1"/>
        <end position="90"/>
    </location>
</feature>
<feature type="compositionally biased region" description="Polar residues" evidence="1">
    <location>
        <begin position="183"/>
        <end position="201"/>
    </location>
</feature>
<name>A0ABU3PJT6_9CORY</name>
<comment type="caution">
    <text evidence="2">The sequence shown here is derived from an EMBL/GenBank/DDBJ whole genome shotgun (WGS) entry which is preliminary data.</text>
</comment>
<feature type="region of interest" description="Disordered" evidence="1">
    <location>
        <begin position="181"/>
        <end position="209"/>
    </location>
</feature>
<dbReference type="RefSeq" id="WP_315643209.1">
    <property type="nucleotide sequence ID" value="NZ_JARUHM010000003.1"/>
</dbReference>
<evidence type="ECO:0000313" key="2">
    <source>
        <dbReference type="EMBL" id="MDT9410096.1"/>
    </source>
</evidence>
<evidence type="ECO:0000313" key="3">
    <source>
        <dbReference type="Proteomes" id="UP001265983"/>
    </source>
</evidence>
<gene>
    <name evidence="2" type="ORF">P8T80_01605</name>
</gene>
<feature type="compositionally biased region" description="Basic and acidic residues" evidence="1">
    <location>
        <begin position="48"/>
        <end position="64"/>
    </location>
</feature>
<sequence>MHKKRAPWIRAIINDSDTAHSGSGAGEENLNSNQNENKNSPKTSPQDGKTDGDSGKDEDPEARGSKTMVLKDLARERDKRQQAEQQRDEFKAKLDEIERSKMSDHEKAVADRDQALARIAELEKHIADGEAASKRREAVSQALSATKLPAEMADRLRGETAEEIMEDAKALAKTIGFDRSVFDPSQGQNAAGKSQANSLSSALRAHFNV</sequence>
<feature type="compositionally biased region" description="Low complexity" evidence="1">
    <location>
        <begin position="27"/>
        <end position="38"/>
    </location>
</feature>
<dbReference type="EMBL" id="JARUHM010000003">
    <property type="protein sequence ID" value="MDT9410096.1"/>
    <property type="molecule type" value="Genomic_DNA"/>
</dbReference>
<feature type="compositionally biased region" description="Basic and acidic residues" evidence="1">
    <location>
        <begin position="72"/>
        <end position="90"/>
    </location>
</feature>
<protein>
    <recommendedName>
        <fullName evidence="4">DUF4355 domain-containing protein</fullName>
    </recommendedName>
</protein>
<evidence type="ECO:0008006" key="4">
    <source>
        <dbReference type="Google" id="ProtNLM"/>
    </source>
</evidence>
<reference evidence="2 3" key="1">
    <citation type="submission" date="2023-03" db="EMBL/GenBank/DDBJ databases">
        <title>Whole genome sequence of the first Corynebacterium rouxii strains isolated in Brazil: a recent member of Corynebacterium diphtheriae complex.</title>
        <authorList>
            <person name="Vieira V."/>
            <person name="Ramos J.N."/>
            <person name="Araujo M.R.B."/>
            <person name="Baio P.V."/>
            <person name="Sant'Anna L.O."/>
            <person name="Veras J.F.C."/>
            <person name="Vieira E.M.D."/>
            <person name="Sousa M.A.B."/>
            <person name="Camargo C.H."/>
            <person name="Sacchi C.T."/>
            <person name="Campos K.R."/>
            <person name="Santos M.B.N."/>
            <person name="Bokermann S."/>
            <person name="Alvim L.B."/>
            <person name="Santos L.S."/>
            <person name="Mattos-Guaraldi A.L."/>
        </authorList>
    </citation>
    <scope>NUCLEOTIDE SEQUENCE [LARGE SCALE GENOMIC DNA]</scope>
    <source>
        <strain evidence="2 3">70862</strain>
    </source>
</reference>
<proteinExistence type="predicted"/>
<dbReference type="Proteomes" id="UP001265983">
    <property type="component" value="Unassembled WGS sequence"/>
</dbReference>
<accession>A0ABU3PJT6</accession>
<keyword evidence="3" id="KW-1185">Reference proteome</keyword>